<gene>
    <name evidence="5" type="primary">cpg2</name>
    <name evidence="5" type="ORF">Q31a_64930</name>
</gene>
<dbReference type="InterPro" id="IPR017150">
    <property type="entry name" value="Pept_M20_glutamate_carboxypep"/>
</dbReference>
<dbReference type="EC" id="3.4.17.11" evidence="5"/>
<dbReference type="InterPro" id="IPR036264">
    <property type="entry name" value="Bact_exopeptidase_dim_dom"/>
</dbReference>
<dbReference type="RefSeq" id="WP_145086516.1">
    <property type="nucleotide sequence ID" value="NZ_CP036298.1"/>
</dbReference>
<dbReference type="AlphaFoldDB" id="A0A518GHP9"/>
<evidence type="ECO:0000313" key="5">
    <source>
        <dbReference type="EMBL" id="QDV28098.1"/>
    </source>
</evidence>
<evidence type="ECO:0000259" key="4">
    <source>
        <dbReference type="Pfam" id="PF07687"/>
    </source>
</evidence>
<keyword evidence="6" id="KW-1185">Reference proteome</keyword>
<reference evidence="5 6" key="1">
    <citation type="submission" date="2019-02" db="EMBL/GenBank/DDBJ databases">
        <title>Deep-cultivation of Planctomycetes and their phenomic and genomic characterization uncovers novel biology.</title>
        <authorList>
            <person name="Wiegand S."/>
            <person name="Jogler M."/>
            <person name="Boedeker C."/>
            <person name="Pinto D."/>
            <person name="Vollmers J."/>
            <person name="Rivas-Marin E."/>
            <person name="Kohn T."/>
            <person name="Peeters S.H."/>
            <person name="Heuer A."/>
            <person name="Rast P."/>
            <person name="Oberbeckmann S."/>
            <person name="Bunk B."/>
            <person name="Jeske O."/>
            <person name="Meyerdierks A."/>
            <person name="Storesund J.E."/>
            <person name="Kallscheuer N."/>
            <person name="Luecker S."/>
            <person name="Lage O.M."/>
            <person name="Pohl T."/>
            <person name="Merkel B.J."/>
            <person name="Hornburger P."/>
            <person name="Mueller R.-W."/>
            <person name="Bruemmer F."/>
            <person name="Labrenz M."/>
            <person name="Spormann A.M."/>
            <person name="Op den Camp H."/>
            <person name="Overmann J."/>
            <person name="Amann R."/>
            <person name="Jetten M.S.M."/>
            <person name="Mascher T."/>
            <person name="Medema M.H."/>
            <person name="Devos D.P."/>
            <person name="Kaster A.-K."/>
            <person name="Ovreas L."/>
            <person name="Rohde M."/>
            <person name="Galperin M.Y."/>
            <person name="Jogler C."/>
        </authorList>
    </citation>
    <scope>NUCLEOTIDE SEQUENCE [LARGE SCALE GENOMIC DNA]</scope>
    <source>
        <strain evidence="5 6">Q31a</strain>
    </source>
</reference>
<feature type="active site" description="Proton acceptor" evidence="3">
    <location>
        <position position="159"/>
    </location>
</feature>
<evidence type="ECO:0000313" key="6">
    <source>
        <dbReference type="Proteomes" id="UP000318017"/>
    </source>
</evidence>
<keyword evidence="5" id="KW-0645">Protease</keyword>
<feature type="domain" description="Peptidase M20 dimerisation" evidence="4">
    <location>
        <begin position="196"/>
        <end position="291"/>
    </location>
</feature>
<dbReference type="Gene3D" id="3.30.70.360">
    <property type="match status" value="1"/>
</dbReference>
<dbReference type="GO" id="GO:0046872">
    <property type="term" value="F:metal ion binding"/>
    <property type="evidence" value="ECO:0007669"/>
    <property type="project" value="UniProtKB-KW"/>
</dbReference>
<keyword evidence="5" id="KW-0121">Carboxypeptidase</keyword>
<sequence>MNAAHHWLDAQQEAMRSDLVELANQNSGSNNLAGLEQVAQWLEAWMDFPDATARRIALPPRCEIDDLGQEIELQTGPALRWDCRPQAARRLLLAIHYDTVFPAGHPFQRCRILDSDRLQGPGVADAKGGIVVIRNALRAVEQFGLAPDCGWTVLLNPDEELGSPHSSSLLARLASEFDVGFLFEPALPTGEMVAQRKGSGNFTVVIGGRSAHAGRSFEEGRSAVAKLCEFLYGLHGLNGQRPGLTLNVAWIGGGGPLNVVPDRAVGRWNVRLSDQESIAWFESELQNRVAAVEQTEGFTCHVSGNITSPPKLRTPAIEALMEAIGQESLQLGLEEVQWVSTGGVCDGNKLAAAGLPNVDTLGPIGGGLHSKEEWVETSSLVDKSKLLVNLLQRFSAGQLL</sequence>
<feature type="active site" evidence="3">
    <location>
        <position position="98"/>
    </location>
</feature>
<dbReference type="SUPFAM" id="SSF53187">
    <property type="entry name" value="Zn-dependent exopeptidases"/>
    <property type="match status" value="1"/>
</dbReference>
<dbReference type="InterPro" id="IPR002933">
    <property type="entry name" value="Peptidase_M20"/>
</dbReference>
<dbReference type="NCBIfam" id="NF005602">
    <property type="entry name" value="PRK07338.1"/>
    <property type="match status" value="1"/>
</dbReference>
<dbReference type="Proteomes" id="UP000318017">
    <property type="component" value="Chromosome"/>
</dbReference>
<accession>A0A518GHP9</accession>
<dbReference type="InterPro" id="IPR050072">
    <property type="entry name" value="Peptidase_M20A"/>
</dbReference>
<evidence type="ECO:0000256" key="2">
    <source>
        <dbReference type="ARBA" id="ARBA00022801"/>
    </source>
</evidence>
<dbReference type="PANTHER" id="PTHR43808:SF9">
    <property type="entry name" value="BLL0789 PROTEIN"/>
    <property type="match status" value="1"/>
</dbReference>
<keyword evidence="2 5" id="KW-0378">Hydrolase</keyword>
<organism evidence="5 6">
    <name type="scientific">Aureliella helgolandensis</name>
    <dbReference type="NCBI Taxonomy" id="2527968"/>
    <lineage>
        <taxon>Bacteria</taxon>
        <taxon>Pseudomonadati</taxon>
        <taxon>Planctomycetota</taxon>
        <taxon>Planctomycetia</taxon>
        <taxon>Pirellulales</taxon>
        <taxon>Pirellulaceae</taxon>
        <taxon>Aureliella</taxon>
    </lineage>
</organism>
<dbReference type="SUPFAM" id="SSF55031">
    <property type="entry name" value="Bacterial exopeptidase dimerisation domain"/>
    <property type="match status" value="1"/>
</dbReference>
<proteinExistence type="predicted"/>
<name>A0A518GHP9_9BACT</name>
<dbReference type="Pfam" id="PF07687">
    <property type="entry name" value="M20_dimer"/>
    <property type="match status" value="1"/>
</dbReference>
<dbReference type="EMBL" id="CP036298">
    <property type="protein sequence ID" value="QDV28098.1"/>
    <property type="molecule type" value="Genomic_DNA"/>
</dbReference>
<keyword evidence="1" id="KW-0479">Metal-binding</keyword>
<dbReference type="PANTHER" id="PTHR43808">
    <property type="entry name" value="ACETYLORNITHINE DEACETYLASE"/>
    <property type="match status" value="1"/>
</dbReference>
<protein>
    <submittedName>
        <fullName evidence="5">Carboxypeptidase G2</fullName>
        <ecNumber evidence="5">3.4.17.11</ecNumber>
    </submittedName>
</protein>
<dbReference type="KEGG" id="ahel:Q31a_64930"/>
<dbReference type="Gene3D" id="3.40.630.10">
    <property type="entry name" value="Zn peptidases"/>
    <property type="match status" value="1"/>
</dbReference>
<dbReference type="OrthoDB" id="9783294at2"/>
<dbReference type="InterPro" id="IPR011650">
    <property type="entry name" value="Peptidase_M20_dimer"/>
</dbReference>
<dbReference type="PIRSF" id="PIRSF037238">
    <property type="entry name" value="Carboxypeptidase_G2"/>
    <property type="match status" value="1"/>
</dbReference>
<dbReference type="Pfam" id="PF01546">
    <property type="entry name" value="Peptidase_M20"/>
    <property type="match status" value="1"/>
</dbReference>
<evidence type="ECO:0000256" key="1">
    <source>
        <dbReference type="ARBA" id="ARBA00022723"/>
    </source>
</evidence>
<dbReference type="GO" id="GO:0004180">
    <property type="term" value="F:carboxypeptidase activity"/>
    <property type="evidence" value="ECO:0007669"/>
    <property type="project" value="UniProtKB-KW"/>
</dbReference>
<evidence type="ECO:0000256" key="3">
    <source>
        <dbReference type="PIRSR" id="PIRSR037238-1"/>
    </source>
</evidence>